<keyword evidence="2" id="KW-0472">Membrane</keyword>
<evidence type="ECO:0000256" key="3">
    <source>
        <dbReference type="SAM" id="Coils"/>
    </source>
</evidence>
<keyword evidence="2" id="KW-0564">Palmitate</keyword>
<dbReference type="EMBL" id="AKAU01000319">
    <property type="protein sequence ID" value="EIM93186.1"/>
    <property type="molecule type" value="Genomic_DNA"/>
</dbReference>
<protein>
    <submittedName>
        <fullName evidence="5">RND efflux system outer membrane lipoprotein</fullName>
    </submittedName>
</protein>
<comment type="similarity">
    <text evidence="1 2">Belongs to the outer membrane factor (OMF) (TC 1.B.17) family.</text>
</comment>
<dbReference type="InterPro" id="IPR010131">
    <property type="entry name" value="MdtP/NodT-like"/>
</dbReference>
<dbReference type="PANTHER" id="PTHR30203">
    <property type="entry name" value="OUTER MEMBRANE CATION EFFLUX PROTEIN"/>
    <property type="match status" value="1"/>
</dbReference>
<accession>A0ABN0F3P4</accession>
<dbReference type="NCBIfam" id="TIGR01845">
    <property type="entry name" value="outer_NodT"/>
    <property type="match status" value="1"/>
</dbReference>
<evidence type="ECO:0000313" key="5">
    <source>
        <dbReference type="EMBL" id="EIM93186.1"/>
    </source>
</evidence>
<evidence type="ECO:0000256" key="4">
    <source>
        <dbReference type="SAM" id="MobiDB-lite"/>
    </source>
</evidence>
<keyword evidence="6" id="KW-1185">Reference proteome</keyword>
<dbReference type="Gene3D" id="2.20.200.10">
    <property type="entry name" value="Outer membrane efflux proteins (OEP)"/>
    <property type="match status" value="1"/>
</dbReference>
<dbReference type="Proteomes" id="UP000004980">
    <property type="component" value="Unassembled WGS sequence"/>
</dbReference>
<dbReference type="InterPro" id="IPR003423">
    <property type="entry name" value="OMP_efflux"/>
</dbReference>
<dbReference type="Pfam" id="PF02321">
    <property type="entry name" value="OEP"/>
    <property type="match status" value="2"/>
</dbReference>
<comment type="caution">
    <text evidence="5">The sequence shown here is derived from an EMBL/GenBank/DDBJ whole genome shotgun (WGS) entry which is preliminary data.</text>
</comment>
<reference evidence="5 6" key="1">
    <citation type="journal article" date="2012" name="J. Bacteriol.">
        <title>Draft Genome Sequence of the Soil Bacterium Burkholderia terrae Strain BS001, Which Interacts with Fungal Surface Structures.</title>
        <authorList>
            <person name="Nazir R."/>
            <person name="Hansen M.A."/>
            <person name="Sorensen S."/>
            <person name="van Elsas J.D."/>
        </authorList>
    </citation>
    <scope>NUCLEOTIDE SEQUENCE [LARGE SCALE GENOMIC DNA]</scope>
    <source>
        <strain evidence="5 6">BS001</strain>
    </source>
</reference>
<keyword evidence="2 5" id="KW-0449">Lipoprotein</keyword>
<evidence type="ECO:0000256" key="2">
    <source>
        <dbReference type="RuleBase" id="RU362097"/>
    </source>
</evidence>
<evidence type="ECO:0000313" key="6">
    <source>
        <dbReference type="Proteomes" id="UP000004980"/>
    </source>
</evidence>
<dbReference type="PANTHER" id="PTHR30203:SF32">
    <property type="entry name" value="CATION EFFLUX SYSTEM PROTEIN CUSC"/>
    <property type="match status" value="1"/>
</dbReference>
<feature type="compositionally biased region" description="Low complexity" evidence="4">
    <location>
        <begin position="502"/>
        <end position="523"/>
    </location>
</feature>
<organism evidence="5 6">
    <name type="scientific">Paraburkholderia hospita</name>
    <dbReference type="NCBI Taxonomy" id="169430"/>
    <lineage>
        <taxon>Bacteria</taxon>
        <taxon>Pseudomonadati</taxon>
        <taxon>Pseudomonadota</taxon>
        <taxon>Betaproteobacteria</taxon>
        <taxon>Burkholderiales</taxon>
        <taxon>Burkholderiaceae</taxon>
        <taxon>Paraburkholderia</taxon>
    </lineage>
</organism>
<keyword evidence="3" id="KW-0175">Coiled coil</keyword>
<feature type="coiled-coil region" evidence="3">
    <location>
        <begin position="246"/>
        <end position="273"/>
    </location>
</feature>
<feature type="region of interest" description="Disordered" evidence="4">
    <location>
        <begin position="498"/>
        <end position="523"/>
    </location>
</feature>
<keyword evidence="2" id="KW-0812">Transmembrane</keyword>
<sequence length="523" mass="56990">MAPNTTSKKKRPSKDKHMNRTLLTTLAAALFATGCTLAPTYERPAAPVAATFPQGGVYDNQPAKGTATRTANDHAATDIGWREFFVDPRLQRLIELALQNNRDLRVSALKVEEARAQYRIQRADLMPSLSVDGTGTRSRTPKDLSYVGKATVGADYQVAASASWELDFFGKVRSLTEQTLQTYFSTAQARKAEEILLVSQVADQYLTLVAYDEMLASTKNTYDTARRSYELTKLQYDTGTGSELDLREAAGTMQQAQANYESQQRSRAQAENALVLLVGAPLPADLPQGLPLASQQLLADVPAGLPSDLLTRRPDIMEAEATLIGANANIGAARAAFFPSISLTGDFGTASASLGTLFKPGQLAWSFGPTISVPIFKGGENRANLDLAKLEKNVAVAQYEKAIQTAFREVSDGLAARGTYDRQIKALQENVESQQRRYDLSDLRYRDGVDSYLNVLTAQNDLYSAQQSLITASLNRLTNLVDLYQYLGGGWIERTGDTPRSADAPYAQQAAQPQQPTRVAAQP</sequence>
<name>A0ABN0F3P4_9BURK</name>
<comment type="subcellular location">
    <subcellularLocation>
        <location evidence="2">Cell membrane</location>
        <topology evidence="2">Lipid-anchor</topology>
    </subcellularLocation>
</comment>
<feature type="coiled-coil region" evidence="3">
    <location>
        <begin position="417"/>
        <end position="444"/>
    </location>
</feature>
<dbReference type="SUPFAM" id="SSF56954">
    <property type="entry name" value="Outer membrane efflux proteins (OEP)"/>
    <property type="match status" value="1"/>
</dbReference>
<proteinExistence type="inferred from homology"/>
<dbReference type="Gene3D" id="1.20.1600.10">
    <property type="entry name" value="Outer membrane efflux proteins (OEP)"/>
    <property type="match status" value="1"/>
</dbReference>
<keyword evidence="2" id="KW-1134">Transmembrane beta strand</keyword>
<evidence type="ECO:0000256" key="1">
    <source>
        <dbReference type="ARBA" id="ARBA00007613"/>
    </source>
</evidence>
<gene>
    <name evidence="5" type="ORF">WQE_50440</name>
</gene>